<dbReference type="Proteomes" id="UP000642488">
    <property type="component" value="Unassembled WGS sequence"/>
</dbReference>
<dbReference type="InterPro" id="IPR035965">
    <property type="entry name" value="PAS-like_dom_sf"/>
</dbReference>
<dbReference type="SUPFAM" id="SSF55785">
    <property type="entry name" value="PYP-like sensor domain (PAS domain)"/>
    <property type="match status" value="1"/>
</dbReference>
<sequence>MPMFIADAHSDRHDRFTLRAINDAHTQASKMERAQVRDMEIFSLLPRADAEAINDNYARCLQRGRPMEYSEELTINGAITRWHTTLVPTRSETGRSRVVGNAVLVERQPARNGHRRVFEDINYFSVQSQFQLSRVSAYLDALEHRCAQDVSCTDLSILSALCRTVDRTLQDIRKLAEPRAVDTIDAKPTYLMDAQNLSSRPSADPVRRSLERLSSIMSQAH</sequence>
<protein>
    <submittedName>
        <fullName evidence="2">PAS domain-containing protein</fullName>
    </submittedName>
</protein>
<gene>
    <name evidence="2" type="ORF">ILP92_05885</name>
</gene>
<reference evidence="2" key="1">
    <citation type="submission" date="2020-12" db="EMBL/GenBank/DDBJ databases">
        <title>Bacterial taxonomy.</title>
        <authorList>
            <person name="Pan X."/>
        </authorList>
    </citation>
    <scope>NUCLEOTIDE SEQUENCE</scope>
    <source>
        <strain evidence="2">KCTC 52957</strain>
    </source>
</reference>
<evidence type="ECO:0000259" key="1">
    <source>
        <dbReference type="Pfam" id="PF08448"/>
    </source>
</evidence>
<feature type="domain" description="PAS fold-4" evidence="1">
    <location>
        <begin position="16"/>
        <end position="95"/>
    </location>
</feature>
<comment type="caution">
    <text evidence="2">The sequence shown here is derived from an EMBL/GenBank/DDBJ whole genome shotgun (WGS) entry which is preliminary data.</text>
</comment>
<dbReference type="AlphaFoldDB" id="A0A934MGC8"/>
<dbReference type="Gene3D" id="3.30.450.20">
    <property type="entry name" value="PAS domain"/>
    <property type="match status" value="1"/>
</dbReference>
<dbReference type="Pfam" id="PF08448">
    <property type="entry name" value="PAS_4"/>
    <property type="match status" value="1"/>
</dbReference>
<name>A0A934MGC8_9RHOB</name>
<organism evidence="2 3">
    <name type="scientific">Palleronia pontilimi</name>
    <dbReference type="NCBI Taxonomy" id="1964209"/>
    <lineage>
        <taxon>Bacteria</taxon>
        <taxon>Pseudomonadati</taxon>
        <taxon>Pseudomonadota</taxon>
        <taxon>Alphaproteobacteria</taxon>
        <taxon>Rhodobacterales</taxon>
        <taxon>Roseobacteraceae</taxon>
        <taxon>Palleronia</taxon>
    </lineage>
</organism>
<evidence type="ECO:0000313" key="3">
    <source>
        <dbReference type="Proteomes" id="UP000642488"/>
    </source>
</evidence>
<keyword evidence="3" id="KW-1185">Reference proteome</keyword>
<evidence type="ECO:0000313" key="2">
    <source>
        <dbReference type="EMBL" id="MBJ3762274.1"/>
    </source>
</evidence>
<proteinExistence type="predicted"/>
<dbReference type="EMBL" id="JAEKPD010000005">
    <property type="protein sequence ID" value="MBJ3762274.1"/>
    <property type="molecule type" value="Genomic_DNA"/>
</dbReference>
<accession>A0A934MGC8</accession>
<dbReference type="InterPro" id="IPR013656">
    <property type="entry name" value="PAS_4"/>
</dbReference>